<comment type="caution">
    <text evidence="2">The sequence shown here is derived from an EMBL/GenBank/DDBJ whole genome shotgun (WGS) entry which is preliminary data.</text>
</comment>
<reference evidence="2" key="1">
    <citation type="journal article" date="2019" name="Sci. Rep.">
        <title>Draft genome of Tanacetum cinerariifolium, the natural source of mosquito coil.</title>
        <authorList>
            <person name="Yamashiro T."/>
            <person name="Shiraishi A."/>
            <person name="Satake H."/>
            <person name="Nakayama K."/>
        </authorList>
    </citation>
    <scope>NUCLEOTIDE SEQUENCE</scope>
</reference>
<dbReference type="Pfam" id="PF09331">
    <property type="entry name" value="DUF1985"/>
    <property type="match status" value="1"/>
</dbReference>
<proteinExistence type="predicted"/>
<evidence type="ECO:0000259" key="1">
    <source>
        <dbReference type="Pfam" id="PF09331"/>
    </source>
</evidence>
<evidence type="ECO:0000313" key="2">
    <source>
        <dbReference type="EMBL" id="GEU85486.1"/>
    </source>
</evidence>
<feature type="domain" description="DUF1985" evidence="1">
    <location>
        <begin position="78"/>
        <end position="198"/>
    </location>
</feature>
<dbReference type="InterPro" id="IPR015410">
    <property type="entry name" value="DUF1985"/>
</dbReference>
<organism evidence="2">
    <name type="scientific">Tanacetum cinerariifolium</name>
    <name type="common">Dalmatian daisy</name>
    <name type="synonym">Chrysanthemum cinerariifolium</name>
    <dbReference type="NCBI Taxonomy" id="118510"/>
    <lineage>
        <taxon>Eukaryota</taxon>
        <taxon>Viridiplantae</taxon>
        <taxon>Streptophyta</taxon>
        <taxon>Embryophyta</taxon>
        <taxon>Tracheophyta</taxon>
        <taxon>Spermatophyta</taxon>
        <taxon>Magnoliopsida</taxon>
        <taxon>eudicotyledons</taxon>
        <taxon>Gunneridae</taxon>
        <taxon>Pentapetalae</taxon>
        <taxon>asterids</taxon>
        <taxon>campanulids</taxon>
        <taxon>Asterales</taxon>
        <taxon>Asteraceae</taxon>
        <taxon>Asteroideae</taxon>
        <taxon>Anthemideae</taxon>
        <taxon>Anthemidinae</taxon>
        <taxon>Tanacetum</taxon>
    </lineage>
</organism>
<accession>A0A6L2NGY7</accession>
<dbReference type="PANTHER" id="PTHR48449">
    <property type="entry name" value="DUF1985 DOMAIN-CONTAINING PROTEIN"/>
    <property type="match status" value="1"/>
</dbReference>
<protein>
    <submittedName>
        <fullName evidence="2">Phospholipase-like protein</fullName>
    </submittedName>
</protein>
<sequence>MSDFNELYDVKVCVRSSVKLLPEIKLLLQTNPTRERIFKRTVFGPWLDISSHENDNHQMHYVLQHHVYVSRVPSDAPSVIFHISDHWLQFCRKEFCLITCFRFGIVLEKHKKLSPFGQRVFPEKVTKTSVKKLKSSELLKLLRDKKGWLALFDMDAVRVCLLIVIELVFMGKEDRNCIPRHIVSLVEDLDAWNDYSWSEYHEIWWSKKDNVLPRDLAWTNISKFEKSDYNCLFGLVLISNVNLYSTPAKIKEPWFIASISFINGLVNEDKNVFLDDCVGVSKDNDVDGQHQLGYVTERPIDVSIVELFVKVRALRQGVVLIKVDDERIANVERLLKEKLQNDFATEKTKPDMIPNHSEDI</sequence>
<dbReference type="PANTHER" id="PTHR48449:SF1">
    <property type="entry name" value="DUF1985 DOMAIN-CONTAINING PROTEIN"/>
    <property type="match status" value="1"/>
</dbReference>
<name>A0A6L2NGY7_TANCI</name>
<dbReference type="EMBL" id="BKCJ010009119">
    <property type="protein sequence ID" value="GEU85486.1"/>
    <property type="molecule type" value="Genomic_DNA"/>
</dbReference>
<dbReference type="AlphaFoldDB" id="A0A6L2NGY7"/>
<gene>
    <name evidence="2" type="ORF">Tci_057464</name>
</gene>